<dbReference type="Pfam" id="PF01743">
    <property type="entry name" value="PolyA_pol"/>
    <property type="match status" value="1"/>
</dbReference>
<dbReference type="InterPro" id="IPR050124">
    <property type="entry name" value="tRNA_CCA-adding_enzyme"/>
</dbReference>
<proteinExistence type="inferred from homology"/>
<evidence type="ECO:0000256" key="3">
    <source>
        <dbReference type="ARBA" id="ARBA00022694"/>
    </source>
</evidence>
<comment type="miscellaneous">
    <text evidence="11">A single active site specifically recognizes both ATP and CTP and is responsible for their addition.</text>
</comment>
<feature type="binding site" evidence="11">
    <location>
        <position position="23"/>
    </location>
    <ligand>
        <name>Mg(2+)</name>
        <dbReference type="ChEBI" id="CHEBI:18420"/>
    </ligand>
</feature>
<keyword evidence="3 11" id="KW-0819">tRNA processing</keyword>
<dbReference type="GO" id="GO:0001680">
    <property type="term" value="P:tRNA 3'-terminal CCA addition"/>
    <property type="evidence" value="ECO:0007669"/>
    <property type="project" value="UniProtKB-UniRule"/>
</dbReference>
<protein>
    <recommendedName>
        <fullName evidence="11">CCA-adding enzyme</fullName>
        <ecNumber evidence="11">2.7.7.72</ecNumber>
    </recommendedName>
    <alternativeName>
        <fullName evidence="11">CCA tRNA nucleotidyltransferase</fullName>
    </alternativeName>
    <alternativeName>
        <fullName evidence="11">tRNA CCA-pyrophosphorylase</fullName>
    </alternativeName>
    <alternativeName>
        <fullName evidence="11">tRNA adenylyl-/cytidylyl- transferase</fullName>
    </alternativeName>
    <alternativeName>
        <fullName evidence="11">tRNA nucleotidyltransferase</fullName>
    </alternativeName>
    <alternativeName>
        <fullName evidence="11">tRNA-NT</fullName>
    </alternativeName>
</protein>
<keyword evidence="9 11" id="KW-0460">Magnesium</keyword>
<feature type="binding site" evidence="11">
    <location>
        <position position="8"/>
    </location>
    <ligand>
        <name>CTP</name>
        <dbReference type="ChEBI" id="CHEBI:37563"/>
    </ligand>
</feature>
<evidence type="ECO:0000256" key="7">
    <source>
        <dbReference type="ARBA" id="ARBA00022800"/>
    </source>
</evidence>
<dbReference type="PIRSF" id="PIRSF000813">
    <property type="entry name" value="CCA_bact"/>
    <property type="match status" value="1"/>
</dbReference>
<dbReference type="EMBL" id="CP097753">
    <property type="protein sequence ID" value="URJ28106.1"/>
    <property type="molecule type" value="Genomic_DNA"/>
</dbReference>
<keyword evidence="8 11" id="KW-0067">ATP-binding</keyword>
<evidence type="ECO:0000256" key="1">
    <source>
        <dbReference type="ARBA" id="ARBA00001946"/>
    </source>
</evidence>
<evidence type="ECO:0000256" key="9">
    <source>
        <dbReference type="ARBA" id="ARBA00022842"/>
    </source>
</evidence>
<gene>
    <name evidence="11" type="primary">cca</name>
    <name evidence="13" type="ORF">M9393_02945</name>
</gene>
<feature type="domain" description="HD" evidence="12">
    <location>
        <begin position="227"/>
        <end position="330"/>
    </location>
</feature>
<dbReference type="CDD" id="cd05398">
    <property type="entry name" value="NT_ClassII-CCAase"/>
    <property type="match status" value="1"/>
</dbReference>
<comment type="cofactor">
    <cofactor evidence="1 11">
        <name>Mg(2+)</name>
        <dbReference type="ChEBI" id="CHEBI:18420"/>
    </cofactor>
</comment>
<dbReference type="GO" id="GO:0000287">
    <property type="term" value="F:magnesium ion binding"/>
    <property type="evidence" value="ECO:0007669"/>
    <property type="project" value="UniProtKB-UniRule"/>
</dbReference>
<dbReference type="Gene3D" id="3.30.460.10">
    <property type="entry name" value="Beta Polymerase, domain 2"/>
    <property type="match status" value="1"/>
</dbReference>
<dbReference type="SUPFAM" id="SSF81891">
    <property type="entry name" value="Poly A polymerase C-terminal region-like"/>
    <property type="match status" value="1"/>
</dbReference>
<evidence type="ECO:0000256" key="10">
    <source>
        <dbReference type="ARBA" id="ARBA00022884"/>
    </source>
</evidence>
<evidence type="ECO:0000256" key="4">
    <source>
        <dbReference type="ARBA" id="ARBA00022695"/>
    </source>
</evidence>
<comment type="catalytic activity">
    <reaction evidence="11">
        <text>a tRNA with a 3' CCA end + 2 CTP + ATP = a tRNA with a 3' CCACCA end + 3 diphosphate</text>
        <dbReference type="Rhea" id="RHEA:76235"/>
        <dbReference type="Rhea" id="RHEA-COMP:10468"/>
        <dbReference type="Rhea" id="RHEA-COMP:18655"/>
        <dbReference type="ChEBI" id="CHEBI:30616"/>
        <dbReference type="ChEBI" id="CHEBI:33019"/>
        <dbReference type="ChEBI" id="CHEBI:37563"/>
        <dbReference type="ChEBI" id="CHEBI:83071"/>
        <dbReference type="ChEBI" id="CHEBI:195187"/>
    </reaction>
</comment>
<keyword evidence="5 11" id="KW-0479">Metal-binding</keyword>
<organism evidence="13 14">
    <name type="scientific">Candidatus Blochmannia vicinus</name>
    <name type="common">nom. nud.</name>
    <dbReference type="NCBI Taxonomy" id="251540"/>
    <lineage>
        <taxon>Bacteria</taxon>
        <taxon>Pseudomonadati</taxon>
        <taxon>Pseudomonadota</taxon>
        <taxon>Gammaproteobacteria</taxon>
        <taxon>Enterobacterales</taxon>
        <taxon>Enterobacteriaceae</taxon>
        <taxon>ant endosymbionts</taxon>
        <taxon>Candidatus Blochmanniella</taxon>
    </lineage>
</organism>
<accession>A0A9Q8TVR7</accession>
<evidence type="ECO:0000256" key="5">
    <source>
        <dbReference type="ARBA" id="ARBA00022723"/>
    </source>
</evidence>
<dbReference type="NCBIfam" id="NF009813">
    <property type="entry name" value="PRK13298.1"/>
    <property type="match status" value="1"/>
</dbReference>
<keyword evidence="7 11" id="KW-0692">RNA repair</keyword>
<dbReference type="InterPro" id="IPR012006">
    <property type="entry name" value="CCA_bact"/>
</dbReference>
<feature type="binding site" evidence="11">
    <location>
        <position position="11"/>
    </location>
    <ligand>
        <name>ATP</name>
        <dbReference type="ChEBI" id="CHEBI:30616"/>
    </ligand>
</feature>
<feature type="binding site" evidence="11">
    <location>
        <position position="91"/>
    </location>
    <ligand>
        <name>ATP</name>
        <dbReference type="ChEBI" id="CHEBI:30616"/>
    </ligand>
</feature>
<feature type="binding site" evidence="11">
    <location>
        <position position="140"/>
    </location>
    <ligand>
        <name>ATP</name>
        <dbReference type="ChEBI" id="CHEBI:30616"/>
    </ligand>
</feature>
<dbReference type="HAMAP" id="MF_01262">
    <property type="entry name" value="CCA_bact_type2"/>
    <property type="match status" value="1"/>
</dbReference>
<evidence type="ECO:0000256" key="6">
    <source>
        <dbReference type="ARBA" id="ARBA00022741"/>
    </source>
</evidence>
<dbReference type="InterPro" id="IPR032828">
    <property type="entry name" value="PolyA_RNA-bd"/>
</dbReference>
<feature type="binding site" evidence="11">
    <location>
        <position position="91"/>
    </location>
    <ligand>
        <name>CTP</name>
        <dbReference type="ChEBI" id="CHEBI:37563"/>
    </ligand>
</feature>
<dbReference type="GO" id="GO:0042245">
    <property type="term" value="P:RNA repair"/>
    <property type="evidence" value="ECO:0007669"/>
    <property type="project" value="UniProtKB-KW"/>
</dbReference>
<dbReference type="GO" id="GO:0004810">
    <property type="term" value="F:CCA tRNA nucleotidyltransferase activity"/>
    <property type="evidence" value="ECO:0007669"/>
    <property type="project" value="UniProtKB-UniRule"/>
</dbReference>
<feature type="binding site" evidence="11">
    <location>
        <position position="21"/>
    </location>
    <ligand>
        <name>Mg(2+)</name>
        <dbReference type="ChEBI" id="CHEBI:18420"/>
    </ligand>
</feature>
<evidence type="ECO:0000256" key="8">
    <source>
        <dbReference type="ARBA" id="ARBA00022840"/>
    </source>
</evidence>
<dbReference type="NCBIfam" id="NF008137">
    <property type="entry name" value="PRK10885.1"/>
    <property type="match status" value="1"/>
</dbReference>
<sequence>MKKYLVGGAVRDTLLKLPIKEKDWVVVGSSPQEMLNNGYEQVGKDFPVFLHPENHEEYALARTERKSGKGYTGFTCHADPSVTIEEDLYRRDLTINAMAYDTHGNLVDPYHGQRDIQLRLLRHVSHTFNEDPLRVLRVARFAARFAHMNFTIAPETLILMQKMTHELLFLSPERIWIETKKALITDNPQIYFMVLRHCGALEILFPELDTLFDIPTSVVQQSTPINTGNLTMMMLTKTACLTDDLNVRFSILCRDLGKPTFLNNKKNCIKYHDDRKLGVPLINNLCNRLKIPHEICNFAKIVSEYHDYLYNIETLTPKMLMKLFDVFDCWRRPRRLEQIILISQANMLGYINYNDYLYNQKNFLYTAFSITKKIPISNIIEDGFTGVNISKELYARQLHALKIWKNKNK</sequence>
<dbReference type="PANTHER" id="PTHR47545">
    <property type="entry name" value="MULTIFUNCTIONAL CCA PROTEIN"/>
    <property type="match status" value="1"/>
</dbReference>
<dbReference type="Pfam" id="PF12627">
    <property type="entry name" value="PolyA_pol_RNAbd"/>
    <property type="match status" value="1"/>
</dbReference>
<dbReference type="InterPro" id="IPR002646">
    <property type="entry name" value="PolA_pol_head_dom"/>
</dbReference>
<keyword evidence="10 11" id="KW-0694">RNA-binding</keyword>
<keyword evidence="6 11" id="KW-0547">Nucleotide-binding</keyword>
<feature type="binding site" evidence="11">
    <location>
        <position position="11"/>
    </location>
    <ligand>
        <name>CTP</name>
        <dbReference type="ChEBI" id="CHEBI:37563"/>
    </ligand>
</feature>
<dbReference type="InterPro" id="IPR006674">
    <property type="entry name" value="HD_domain"/>
</dbReference>
<comment type="function">
    <text evidence="11">Catalyzes the addition and repair of the essential 3'-terminal CCA sequence in tRNAs without using a nucleic acid template. Adds these three nucleotides in the order of C, C, and A to the tRNA nucleotide-73, using CTP and ATP as substrates and producing inorganic pyrophosphate. tRNA 3'-terminal CCA addition is required both for tRNA processing and repair. Also involved in tRNA surveillance by mediating tandem CCA addition to generate a CCACCA at the 3' terminus of unstable tRNAs. While stable tRNAs receive only 3'-terminal CCA, unstable tRNAs are marked with CCACCA and rapidly degraded.</text>
</comment>
<evidence type="ECO:0000313" key="14">
    <source>
        <dbReference type="Proteomes" id="UP001056209"/>
    </source>
</evidence>
<dbReference type="SUPFAM" id="SSF81301">
    <property type="entry name" value="Nucleotidyltransferase"/>
    <property type="match status" value="1"/>
</dbReference>
<feature type="binding site" evidence="11">
    <location>
        <position position="140"/>
    </location>
    <ligand>
        <name>CTP</name>
        <dbReference type="ChEBI" id="CHEBI:37563"/>
    </ligand>
</feature>
<dbReference type="Gene3D" id="1.10.3090.10">
    <property type="entry name" value="cca-adding enzyme, domain 2"/>
    <property type="match status" value="1"/>
</dbReference>
<dbReference type="PROSITE" id="PS51831">
    <property type="entry name" value="HD"/>
    <property type="match status" value="1"/>
</dbReference>
<dbReference type="Proteomes" id="UP001056209">
    <property type="component" value="Chromosome"/>
</dbReference>
<dbReference type="GO" id="GO:0000049">
    <property type="term" value="F:tRNA binding"/>
    <property type="evidence" value="ECO:0007669"/>
    <property type="project" value="UniProtKB-UniRule"/>
</dbReference>
<evidence type="ECO:0000256" key="2">
    <source>
        <dbReference type="ARBA" id="ARBA00022679"/>
    </source>
</evidence>
<dbReference type="InterPro" id="IPR043519">
    <property type="entry name" value="NT_sf"/>
</dbReference>
<dbReference type="AlphaFoldDB" id="A0A9Q8TVR7"/>
<feature type="binding site" evidence="11">
    <location>
        <position position="8"/>
    </location>
    <ligand>
        <name>ATP</name>
        <dbReference type="ChEBI" id="CHEBI:30616"/>
    </ligand>
</feature>
<evidence type="ECO:0000313" key="13">
    <source>
        <dbReference type="EMBL" id="URJ28106.1"/>
    </source>
</evidence>
<feature type="binding site" evidence="11">
    <location>
        <position position="137"/>
    </location>
    <ligand>
        <name>ATP</name>
        <dbReference type="ChEBI" id="CHEBI:30616"/>
    </ligand>
</feature>
<name>A0A9Q8TVR7_9ENTR</name>
<dbReference type="GO" id="GO:0005524">
    <property type="term" value="F:ATP binding"/>
    <property type="evidence" value="ECO:0007669"/>
    <property type="project" value="UniProtKB-UniRule"/>
</dbReference>
<keyword evidence="2 11" id="KW-0808">Transferase</keyword>
<comment type="catalytic activity">
    <reaction evidence="11">
        <text>a tRNA precursor + 2 CTP + ATP = a tRNA with a 3' CCA end + 3 diphosphate</text>
        <dbReference type="Rhea" id="RHEA:14433"/>
        <dbReference type="Rhea" id="RHEA-COMP:10465"/>
        <dbReference type="Rhea" id="RHEA-COMP:10468"/>
        <dbReference type="ChEBI" id="CHEBI:30616"/>
        <dbReference type="ChEBI" id="CHEBI:33019"/>
        <dbReference type="ChEBI" id="CHEBI:37563"/>
        <dbReference type="ChEBI" id="CHEBI:74896"/>
        <dbReference type="ChEBI" id="CHEBI:83071"/>
        <dbReference type="EC" id="2.7.7.72"/>
    </reaction>
</comment>
<reference evidence="13" key="1">
    <citation type="submission" date="2022-05" db="EMBL/GenBank/DDBJ databases">
        <title>Impact of host demography and evolutionary history on endosymbiont molecular evolution: a test in carpenter ants (Genus Camponotus) and their Blochmannia endosymbionts.</title>
        <authorList>
            <person name="Manthey J.D."/>
            <person name="Giron J.C."/>
            <person name="Hruska J.P."/>
        </authorList>
    </citation>
    <scope>NUCLEOTIDE SEQUENCE</scope>
    <source>
        <strain evidence="13">C-039</strain>
    </source>
</reference>
<dbReference type="RefSeq" id="WP_250248507.1">
    <property type="nucleotide sequence ID" value="NZ_CP097753.1"/>
</dbReference>
<keyword evidence="4 11" id="KW-0548">Nucleotidyltransferase</keyword>
<feature type="binding site" evidence="11">
    <location>
        <position position="137"/>
    </location>
    <ligand>
        <name>CTP</name>
        <dbReference type="ChEBI" id="CHEBI:37563"/>
    </ligand>
</feature>
<comment type="similarity">
    <text evidence="11">Belongs to the tRNA nucleotidyltransferase/poly(A) polymerase family. Bacterial CCA-adding enzyme type 2 subfamily.</text>
</comment>
<evidence type="ECO:0000256" key="11">
    <source>
        <dbReference type="HAMAP-Rule" id="MF_01262"/>
    </source>
</evidence>
<dbReference type="EC" id="2.7.7.72" evidence="11"/>
<evidence type="ECO:0000259" key="12">
    <source>
        <dbReference type="PROSITE" id="PS51831"/>
    </source>
</evidence>
<dbReference type="PANTHER" id="PTHR47545:SF1">
    <property type="entry name" value="MULTIFUNCTIONAL CCA PROTEIN"/>
    <property type="match status" value="1"/>
</dbReference>